<dbReference type="AlphaFoldDB" id="A0A3R9SUG8"/>
<organism evidence="1 2">
    <name type="scientific">Streptococcus cristatus</name>
    <dbReference type="NCBI Taxonomy" id="45634"/>
    <lineage>
        <taxon>Bacteria</taxon>
        <taxon>Bacillati</taxon>
        <taxon>Bacillota</taxon>
        <taxon>Bacilli</taxon>
        <taxon>Lactobacillales</taxon>
        <taxon>Streptococcaceae</taxon>
        <taxon>Streptococcus</taxon>
    </lineage>
</organism>
<name>A0A3R9SUG8_STRCR</name>
<gene>
    <name evidence="1" type="ORF">D8794_05315</name>
</gene>
<evidence type="ECO:0000313" key="2">
    <source>
        <dbReference type="Proteomes" id="UP000277890"/>
    </source>
</evidence>
<sequence length="53" mass="6080">MEMEKEYLTEEDAAKIKKELLKVLRSHDLNSGLAKAVLTDTIETIENYSQLPE</sequence>
<dbReference type="Proteomes" id="UP000277890">
    <property type="component" value="Unassembled WGS sequence"/>
</dbReference>
<proteinExistence type="predicted"/>
<dbReference type="RefSeq" id="WP_185761035.1">
    <property type="nucleotide sequence ID" value="NZ_RJPO01000005.1"/>
</dbReference>
<dbReference type="EMBL" id="RJPQ01000005">
    <property type="protein sequence ID" value="RSJ86135.1"/>
    <property type="molecule type" value="Genomic_DNA"/>
</dbReference>
<protein>
    <submittedName>
        <fullName evidence="1">Uncharacterized protein</fullName>
    </submittedName>
</protein>
<evidence type="ECO:0000313" key="1">
    <source>
        <dbReference type="EMBL" id="RSJ86135.1"/>
    </source>
</evidence>
<reference evidence="1 2" key="1">
    <citation type="submission" date="2018-11" db="EMBL/GenBank/DDBJ databases">
        <title>Species Designations Belie Phenotypic and Genotypic Heterogeneity in Oral Streptococci.</title>
        <authorList>
            <person name="Velsko I."/>
        </authorList>
    </citation>
    <scope>NUCLEOTIDE SEQUENCE [LARGE SCALE GENOMIC DNA]</scope>
    <source>
        <strain evidence="1 2">A54</strain>
    </source>
</reference>
<comment type="caution">
    <text evidence="1">The sequence shown here is derived from an EMBL/GenBank/DDBJ whole genome shotgun (WGS) entry which is preliminary data.</text>
</comment>
<accession>A0A3R9SUG8</accession>